<name>A0A2N9G8I6_FAGSY</name>
<dbReference type="Pfam" id="PF03372">
    <property type="entry name" value="Exo_endo_phos"/>
    <property type="match status" value="1"/>
</dbReference>
<dbReference type="Pfam" id="PF14111">
    <property type="entry name" value="DUF4283"/>
    <property type="match status" value="1"/>
</dbReference>
<dbReference type="InterPro" id="IPR005135">
    <property type="entry name" value="Endo/exonuclease/phosphatase"/>
</dbReference>
<dbReference type="InterPro" id="IPR036691">
    <property type="entry name" value="Endo/exonu/phosph_ase_sf"/>
</dbReference>
<proteinExistence type="predicted"/>
<dbReference type="Pfam" id="PF13966">
    <property type="entry name" value="zf-RVT"/>
    <property type="match status" value="1"/>
</dbReference>
<dbReference type="Pfam" id="PF00078">
    <property type="entry name" value="RVT_1"/>
    <property type="match status" value="1"/>
</dbReference>
<evidence type="ECO:0000256" key="1">
    <source>
        <dbReference type="SAM" id="MobiDB-lite"/>
    </source>
</evidence>
<dbReference type="InterPro" id="IPR043502">
    <property type="entry name" value="DNA/RNA_pol_sf"/>
</dbReference>
<dbReference type="CDD" id="cd01650">
    <property type="entry name" value="RT_nLTR_like"/>
    <property type="match status" value="1"/>
</dbReference>
<feature type="compositionally biased region" description="Low complexity" evidence="1">
    <location>
        <begin position="414"/>
        <end position="430"/>
    </location>
</feature>
<accession>A0A2N9G8I6</accession>
<feature type="region of interest" description="Disordered" evidence="1">
    <location>
        <begin position="408"/>
        <end position="435"/>
    </location>
</feature>
<dbReference type="SUPFAM" id="SSF56672">
    <property type="entry name" value="DNA/RNA polymerases"/>
    <property type="match status" value="1"/>
</dbReference>
<dbReference type="PANTHER" id="PTHR33116">
    <property type="entry name" value="REVERSE TRANSCRIPTASE ZINC-BINDING DOMAIN-CONTAINING PROTEIN-RELATED-RELATED"/>
    <property type="match status" value="1"/>
</dbReference>
<dbReference type="EMBL" id="OIVN01001565">
    <property type="protein sequence ID" value="SPC95414.1"/>
    <property type="molecule type" value="Genomic_DNA"/>
</dbReference>
<dbReference type="PANTHER" id="PTHR33116:SF86">
    <property type="entry name" value="REVERSE TRANSCRIPTASE DOMAIN-CONTAINING PROTEIN"/>
    <property type="match status" value="1"/>
</dbReference>
<evidence type="ECO:0000313" key="3">
    <source>
        <dbReference type="EMBL" id="SPC95414.1"/>
    </source>
</evidence>
<feature type="region of interest" description="Disordered" evidence="1">
    <location>
        <begin position="239"/>
        <end position="260"/>
    </location>
</feature>
<gene>
    <name evidence="3" type="ORF">FSB_LOCUS23296</name>
</gene>
<dbReference type="Pfam" id="PF14392">
    <property type="entry name" value="zf-CCHC_4"/>
    <property type="match status" value="1"/>
</dbReference>
<dbReference type="InterPro" id="IPR025558">
    <property type="entry name" value="DUF4283"/>
</dbReference>
<evidence type="ECO:0000259" key="2">
    <source>
        <dbReference type="PROSITE" id="PS50878"/>
    </source>
</evidence>
<organism evidence="3">
    <name type="scientific">Fagus sylvatica</name>
    <name type="common">Beechnut</name>
    <dbReference type="NCBI Taxonomy" id="28930"/>
    <lineage>
        <taxon>Eukaryota</taxon>
        <taxon>Viridiplantae</taxon>
        <taxon>Streptophyta</taxon>
        <taxon>Embryophyta</taxon>
        <taxon>Tracheophyta</taxon>
        <taxon>Spermatophyta</taxon>
        <taxon>Magnoliopsida</taxon>
        <taxon>eudicotyledons</taxon>
        <taxon>Gunneridae</taxon>
        <taxon>Pentapetalae</taxon>
        <taxon>rosids</taxon>
        <taxon>fabids</taxon>
        <taxon>Fagales</taxon>
        <taxon>Fagaceae</taxon>
        <taxon>Fagus</taxon>
    </lineage>
</organism>
<dbReference type="SUPFAM" id="SSF56219">
    <property type="entry name" value="DNase I-like"/>
    <property type="match status" value="1"/>
</dbReference>
<feature type="compositionally biased region" description="Polar residues" evidence="1">
    <location>
        <begin position="239"/>
        <end position="249"/>
    </location>
</feature>
<sequence length="1682" mass="191356">MEDLTGQWQNLSLTDKEDQRVILDPEEDDAGTILAARFLTPRIINMDSVLRALKPLWRAGRDLKARDMGNNTAMFVFQNDADAERVIVTGPWSFDKHLIILTRMDASIPFSKASFTHMSFWVQIHDLPVKLMKKEASEAIGRTVGVVEQAEAIDEGRSKGNYMRIRVTLDIQQPLCRGRKIGVGGNKDHWVSFKYERLTNFCYWCGLITHGEKDCELWLRSHGSLSPANQPYGAWMRGNQETPSEQGTTPARGWSEKTTVRKEPPVRIRVLEKEKDYLTSGPIQAPDTVRDLSTHKEQIKESILASQSNACMRYDHHVNGGAMFEENSKYGHHAHGGTILEETSEYGYHVNGGAMLEENSKYGNHAHGGTIVEENSEYGYHVNGGALLEKTSKGQNVLVSTISGPLNDIVDMDSTTTSSPKSQNKPPSSTWKRSAGRKKSILYDVPVLHITGSKRNNEAILLGEDNGETGSKKAKAPPETMILLSWNCQGLGNPEAVRALHHMVKKKGPEVLFLMETKLDAGRMEVIRVKLGFDNTFTVPSLGRSGGLALLWKADAEVVIQNYSQHHIDAHVDSKQAKCWRLTGFYGRPEQHRRRESWALLKHLSRLDVLPWCCLGDFNEILTVNEKYGGRERSLRQIMEFQEAVNICNFVDLGFQGASYTWTNNRDASANIQGRLDRALATAPWLDLFPRYSVSHIPGSVSDHLALVVSIVAGTSPSRIKKFVRRFEEKWATNPDCEKLIQESWRQPVSVGSPMFQLCQKISRCRMALIDWSREVFEVNSLQVNHKLEALEALHTDNHGGRHNHQIKILRDEVNMLLHQDELHWRQRSREVWLAAGDKNTRYFHQKAKQRRGKNMMKGLLDSNGVWCEEETRVGALVVQYFEDIFSASTVSEVENTVRCIPSVVTAVMNRQLLSQFTALEIQQATFQMHPSKAPGPDGMSSFFFQKYWHIVGQDVVTAILSVVNSGHMLQKLNHSHLVLIPKKKNPQLVSDYRPISLSNVVYKILSKALANRLKHVLPKIISESQSAFVPGRQITDNINVAFELMHCLRTRRKGKISHVALKLDMSKAYDRVEWAFLESVMERMGFASRWIRLLMTCVQTTSYSVLLNGEPTGYIKPTRGIRQGDPLSPYLFLLCAEGLSALLCRAEREQQIHGVSMCRNGPKISHLLFADDSLLFCQATEAECNRLMEVLAQYERASGQMVNKEKTALFFSKNTPESVRCAIQQLWGVQGTANFEKYLGLPAMVGKSKQHTFNNLKERIAQRLQGWKERLLSKAGRAILIKTIAQAIPTYTMSCFKLPKTWCADINSLISNYWWGQRREENKIHWINWGRLCSLKEDGGVGFRDIHSFNMALLAKQGWRLMSQPCSLFAKCFQAKYFPGVSFLKAKLGSNPSYIWRSILAARELLRKGLRWQIGNGQQAHVWEDEWGQTTLHQCSNPMEVQWVADLIDAESGSWDVSILRKVFDEDSVQRVQQVVLTDCRRRDYPIWKHDPQGIFSVKSAYRVAVGADLHCEAVGSSDKTRNQRMWKHLWKLKIPNKVKFHIWRASLNALPTRFYLCRRRILQDPCCPICNSASETTTHALWACPYAVSVWALSPGRLQKLPSSEVDFFLLARQFFQDMECETRELWAVICWAIWYARNKFIHESLLLPPQQTLDMATRLLRDYQIVKSGQHLISAGMHC</sequence>
<protein>
    <recommendedName>
        <fullName evidence="2">Reverse transcriptase domain-containing protein</fullName>
    </recommendedName>
</protein>
<dbReference type="Gene3D" id="3.60.10.10">
    <property type="entry name" value="Endonuclease/exonuclease/phosphatase"/>
    <property type="match status" value="1"/>
</dbReference>
<dbReference type="InterPro" id="IPR026960">
    <property type="entry name" value="RVT-Znf"/>
</dbReference>
<dbReference type="PROSITE" id="PS50878">
    <property type="entry name" value="RT_POL"/>
    <property type="match status" value="1"/>
</dbReference>
<feature type="domain" description="Reverse transcriptase" evidence="2">
    <location>
        <begin position="962"/>
        <end position="1244"/>
    </location>
</feature>
<dbReference type="InterPro" id="IPR025836">
    <property type="entry name" value="Zn_knuckle_CX2CX4HX4C"/>
</dbReference>
<dbReference type="InterPro" id="IPR000477">
    <property type="entry name" value="RT_dom"/>
</dbReference>
<reference evidence="3" key="1">
    <citation type="submission" date="2018-02" db="EMBL/GenBank/DDBJ databases">
        <authorList>
            <person name="Cohen D.B."/>
            <person name="Kent A.D."/>
        </authorList>
    </citation>
    <scope>NUCLEOTIDE SEQUENCE</scope>
</reference>
<dbReference type="GO" id="GO:0003824">
    <property type="term" value="F:catalytic activity"/>
    <property type="evidence" value="ECO:0007669"/>
    <property type="project" value="InterPro"/>
</dbReference>